<dbReference type="CDD" id="cd13132">
    <property type="entry name" value="MATE_eukaryotic"/>
    <property type="match status" value="1"/>
</dbReference>
<feature type="transmembrane region" description="Helical" evidence="6">
    <location>
        <begin position="228"/>
        <end position="249"/>
    </location>
</feature>
<evidence type="ECO:0000256" key="4">
    <source>
        <dbReference type="ARBA" id="ARBA00022989"/>
    </source>
</evidence>
<feature type="transmembrane region" description="Helical" evidence="6">
    <location>
        <begin position="512"/>
        <end position="534"/>
    </location>
</feature>
<reference evidence="7 8" key="1">
    <citation type="journal article" date="2018" name="Cell">
        <title>The Chara Genome: Secondary Complexity and Implications for Plant Terrestrialization.</title>
        <authorList>
            <person name="Nishiyama T."/>
            <person name="Sakayama H."/>
            <person name="Vries J.D."/>
            <person name="Buschmann H."/>
            <person name="Saint-Marcoux D."/>
            <person name="Ullrich K.K."/>
            <person name="Haas F.B."/>
            <person name="Vanderstraeten L."/>
            <person name="Becker D."/>
            <person name="Lang D."/>
            <person name="Vosolsobe S."/>
            <person name="Rombauts S."/>
            <person name="Wilhelmsson P.K.I."/>
            <person name="Janitza P."/>
            <person name="Kern R."/>
            <person name="Heyl A."/>
            <person name="Rumpler F."/>
            <person name="Villalobos L.I.A.C."/>
            <person name="Clay J.M."/>
            <person name="Skokan R."/>
            <person name="Toyoda A."/>
            <person name="Suzuki Y."/>
            <person name="Kagoshima H."/>
            <person name="Schijlen E."/>
            <person name="Tajeshwar N."/>
            <person name="Catarino B."/>
            <person name="Hetherington A.J."/>
            <person name="Saltykova A."/>
            <person name="Bonnot C."/>
            <person name="Breuninger H."/>
            <person name="Symeonidi A."/>
            <person name="Radhakrishnan G.V."/>
            <person name="Van Nieuwerburgh F."/>
            <person name="Deforce D."/>
            <person name="Chang C."/>
            <person name="Karol K.G."/>
            <person name="Hedrich R."/>
            <person name="Ulvskov P."/>
            <person name="Glockner G."/>
            <person name="Delwiche C.F."/>
            <person name="Petrasek J."/>
            <person name="Van de Peer Y."/>
            <person name="Friml J."/>
            <person name="Beilby M."/>
            <person name="Dolan L."/>
            <person name="Kohara Y."/>
            <person name="Sugano S."/>
            <person name="Fujiyama A."/>
            <person name="Delaux P.-M."/>
            <person name="Quint M."/>
            <person name="TheiBen G."/>
            <person name="Hagemann M."/>
            <person name="Harholt J."/>
            <person name="Dunand C."/>
            <person name="Zachgo S."/>
            <person name="Langdale J."/>
            <person name="Maumus F."/>
            <person name="Straeten D.V.D."/>
            <person name="Gould S.B."/>
            <person name="Rensing S.A."/>
        </authorList>
    </citation>
    <scope>NUCLEOTIDE SEQUENCE [LARGE SCALE GENOMIC DNA]</scope>
    <source>
        <strain evidence="7 8">S276</strain>
    </source>
</reference>
<protein>
    <recommendedName>
        <fullName evidence="6">Protein DETOXIFICATION</fullName>
    </recommendedName>
    <alternativeName>
        <fullName evidence="6">Multidrug and toxic compound extrusion protein</fullName>
    </alternativeName>
</protein>
<feature type="transmembrane region" description="Helical" evidence="6">
    <location>
        <begin position="256"/>
        <end position="276"/>
    </location>
</feature>
<dbReference type="OrthoDB" id="2126698at2759"/>
<dbReference type="Gramene" id="GBG82448">
    <property type="protein sequence ID" value="GBG82448"/>
    <property type="gene ID" value="CBR_g34825"/>
</dbReference>
<keyword evidence="5 6" id="KW-0472">Membrane</keyword>
<dbReference type="NCBIfam" id="TIGR00797">
    <property type="entry name" value="matE"/>
    <property type="match status" value="1"/>
</dbReference>
<keyword evidence="8" id="KW-1185">Reference proteome</keyword>
<evidence type="ECO:0000256" key="6">
    <source>
        <dbReference type="RuleBase" id="RU004914"/>
    </source>
</evidence>
<feature type="transmembrane region" description="Helical" evidence="6">
    <location>
        <begin position="445"/>
        <end position="470"/>
    </location>
</feature>
<feature type="transmembrane region" description="Helical" evidence="6">
    <location>
        <begin position="409"/>
        <end position="433"/>
    </location>
</feature>
<proteinExistence type="inferred from homology"/>
<feature type="transmembrane region" description="Helical" evidence="6">
    <location>
        <begin position="482"/>
        <end position="506"/>
    </location>
</feature>
<dbReference type="STRING" id="69332.A0A388LJF7"/>
<keyword evidence="3 6" id="KW-0812">Transmembrane</keyword>
<evidence type="ECO:0000256" key="5">
    <source>
        <dbReference type="ARBA" id="ARBA00023136"/>
    </source>
</evidence>
<evidence type="ECO:0000256" key="3">
    <source>
        <dbReference type="ARBA" id="ARBA00022692"/>
    </source>
</evidence>
<evidence type="ECO:0000256" key="2">
    <source>
        <dbReference type="ARBA" id="ARBA00010199"/>
    </source>
</evidence>
<dbReference type="AlphaFoldDB" id="A0A388LJF7"/>
<dbReference type="EMBL" id="BFEA01000407">
    <property type="protein sequence ID" value="GBG82448.1"/>
    <property type="molecule type" value="Genomic_DNA"/>
</dbReference>
<feature type="transmembrane region" description="Helical" evidence="6">
    <location>
        <begin position="288"/>
        <end position="308"/>
    </location>
</feature>
<evidence type="ECO:0000313" key="8">
    <source>
        <dbReference type="Proteomes" id="UP000265515"/>
    </source>
</evidence>
<dbReference type="InterPro" id="IPR045069">
    <property type="entry name" value="MATE_euk"/>
</dbReference>
<evidence type="ECO:0000256" key="1">
    <source>
        <dbReference type="ARBA" id="ARBA00004141"/>
    </source>
</evidence>
<dbReference type="Proteomes" id="UP000265515">
    <property type="component" value="Unassembled WGS sequence"/>
</dbReference>
<accession>A0A388LJF7</accession>
<feature type="transmembrane region" description="Helical" evidence="6">
    <location>
        <begin position="145"/>
        <end position="169"/>
    </location>
</feature>
<dbReference type="GO" id="GO:0042910">
    <property type="term" value="F:xenobiotic transmembrane transporter activity"/>
    <property type="evidence" value="ECO:0007669"/>
    <property type="project" value="InterPro"/>
</dbReference>
<comment type="caution">
    <text evidence="6">Lacks conserved residue(s) required for the propagation of feature annotation.</text>
</comment>
<organism evidence="7 8">
    <name type="scientific">Chara braunii</name>
    <name type="common">Braun's stonewort</name>
    <dbReference type="NCBI Taxonomy" id="69332"/>
    <lineage>
        <taxon>Eukaryota</taxon>
        <taxon>Viridiplantae</taxon>
        <taxon>Streptophyta</taxon>
        <taxon>Charophyceae</taxon>
        <taxon>Charales</taxon>
        <taxon>Characeae</taxon>
        <taxon>Chara</taxon>
    </lineage>
</organism>
<evidence type="ECO:0000313" key="7">
    <source>
        <dbReference type="EMBL" id="GBG82448.1"/>
    </source>
</evidence>
<feature type="transmembrane region" description="Helical" evidence="6">
    <location>
        <begin position="190"/>
        <end position="208"/>
    </location>
</feature>
<dbReference type="Pfam" id="PF01554">
    <property type="entry name" value="MatE"/>
    <property type="match status" value="2"/>
</dbReference>
<name>A0A388LJF7_CHABU</name>
<dbReference type="OMA" id="AHLYVMA"/>
<sequence>MGSEQNQDSEGVLDGMPAGAAAAIPVSDLKGVVSRTSDGEDVAMGSAAGPRETCSTGRTATCLENREFAGPPELPRFLPGVKDGHRDGGDRMFMSLNLFHIWVEFNNLWKIAAPTALANLLWFVRVLISIMYLGRLKEVELAGSVLAISFADVTGVSLVLGLATGMDAICSQAFGARNYKLLQLTLQRSIIILQCVAAFLIVTVWLNVDSILILLGQDPAMVAVTKNYLFLTIPDLVSYALIIPLRTYLRSQCITIPLSICACIVLAIHIPLNYVLIFKAGLGYKGAAVATVITDTNFALLLVLVIWLRTPKEGPSRWHGWSWECLKEWRPILKLGVPSCVSIVVEWWSFELLNILAGLLPSPDTNVAAMSILLNCSYTCLMAPMGVSVSASTRVGMELGANEPWRARLAAFVAWLVGGGVGVINMLIILLFGSQLASLFTNIHSVQLVIAEVMPLLGVTELFFSPQYVGGGILRGCARPNFLFVVSIVAFYCIGLPLAICIVFVLHFGVSGLMWGLLSAESTACLAVTAYAAFIDWDNEAKRAQLLVKGTEIAKSADCLTHNGDKLAHLAAENAEKLEGSVNNSNSKWDNTPSHDNCDHTLTVPLLHSHAEDQR</sequence>
<dbReference type="PANTHER" id="PTHR11206">
    <property type="entry name" value="MULTIDRUG RESISTANCE PROTEIN"/>
    <property type="match status" value="1"/>
</dbReference>
<dbReference type="GO" id="GO:1990961">
    <property type="term" value="P:xenobiotic detoxification by transmembrane export across the plasma membrane"/>
    <property type="evidence" value="ECO:0007669"/>
    <property type="project" value="InterPro"/>
</dbReference>
<dbReference type="GO" id="GO:0016020">
    <property type="term" value="C:membrane"/>
    <property type="evidence" value="ECO:0007669"/>
    <property type="project" value="UniProtKB-SubCell"/>
</dbReference>
<comment type="caution">
    <text evidence="7">The sequence shown here is derived from an EMBL/GenBank/DDBJ whole genome shotgun (WGS) entry which is preliminary data.</text>
</comment>
<dbReference type="InterPro" id="IPR002528">
    <property type="entry name" value="MATE_fam"/>
</dbReference>
<keyword evidence="4 6" id="KW-1133">Transmembrane helix</keyword>
<dbReference type="GO" id="GO:0015297">
    <property type="term" value="F:antiporter activity"/>
    <property type="evidence" value="ECO:0007669"/>
    <property type="project" value="InterPro"/>
</dbReference>
<gene>
    <name evidence="7" type="ORF">CBR_g34825</name>
</gene>
<comment type="subcellular location">
    <subcellularLocation>
        <location evidence="1">Membrane</location>
        <topology evidence="1">Multi-pass membrane protein</topology>
    </subcellularLocation>
</comment>
<comment type="similarity">
    <text evidence="2 6">Belongs to the multi antimicrobial extrusion (MATE) (TC 2.A.66.1) family.</text>
</comment>